<dbReference type="InterPro" id="IPR013785">
    <property type="entry name" value="Aldolase_TIM"/>
</dbReference>
<evidence type="ECO:0000256" key="7">
    <source>
        <dbReference type="SAM" id="SignalP"/>
    </source>
</evidence>
<evidence type="ECO:0000256" key="3">
    <source>
        <dbReference type="PIRNR" id="PIRNR038193"/>
    </source>
</evidence>
<dbReference type="Pfam" id="PF01630">
    <property type="entry name" value="Glyco_hydro_56"/>
    <property type="match status" value="1"/>
</dbReference>
<dbReference type="WBParaSite" id="SSTP_0000722400.1">
    <property type="protein sequence ID" value="SSTP_0000722400.1"/>
    <property type="gene ID" value="SSTP_0000722400"/>
</dbReference>
<proteinExistence type="inferred from homology"/>
<keyword evidence="7" id="KW-0732">Signal</keyword>
<dbReference type="InterPro" id="IPR018155">
    <property type="entry name" value="Hyaluronidase"/>
</dbReference>
<name>A0A0K0ECK9_STRER</name>
<keyword evidence="8" id="KW-1185">Reference proteome</keyword>
<dbReference type="InterPro" id="IPR017853">
    <property type="entry name" value="GH"/>
</dbReference>
<accession>A0A0K0ECK9</accession>
<organism evidence="9">
    <name type="scientific">Strongyloides stercoralis</name>
    <name type="common">Threadworm</name>
    <dbReference type="NCBI Taxonomy" id="6248"/>
    <lineage>
        <taxon>Eukaryota</taxon>
        <taxon>Metazoa</taxon>
        <taxon>Ecdysozoa</taxon>
        <taxon>Nematoda</taxon>
        <taxon>Chromadorea</taxon>
        <taxon>Rhabditida</taxon>
        <taxon>Tylenchina</taxon>
        <taxon>Panagrolaimomorpha</taxon>
        <taxon>Strongyloidoidea</taxon>
        <taxon>Strongyloididae</taxon>
        <taxon>Strongyloides</taxon>
    </lineage>
</organism>
<evidence type="ECO:0000256" key="4">
    <source>
        <dbReference type="PIRSR" id="PIRSR038193-1"/>
    </source>
</evidence>
<evidence type="ECO:0000256" key="6">
    <source>
        <dbReference type="RuleBase" id="RU610713"/>
    </source>
</evidence>
<dbReference type="WBParaSite" id="TCONS_00011993.p1">
    <property type="protein sequence ID" value="TCONS_00011993.p1"/>
    <property type="gene ID" value="XLOC_007190"/>
</dbReference>
<feature type="disulfide bond" evidence="5">
    <location>
        <begin position="207"/>
        <end position="219"/>
    </location>
</feature>
<dbReference type="PANTHER" id="PTHR11769">
    <property type="entry name" value="HYALURONIDASE"/>
    <property type="match status" value="1"/>
</dbReference>
<keyword evidence="6" id="KW-0326">Glycosidase</keyword>
<protein>
    <recommendedName>
        <fullName evidence="6">Hyaluronidase</fullName>
        <ecNumber evidence="6">3.2.1.35</ecNumber>
    </recommendedName>
</protein>
<feature type="active site" description="Proton donor" evidence="4">
    <location>
        <position position="131"/>
    </location>
</feature>
<dbReference type="GO" id="GO:0030214">
    <property type="term" value="P:hyaluronan catabolic process"/>
    <property type="evidence" value="ECO:0007669"/>
    <property type="project" value="TreeGrafter"/>
</dbReference>
<dbReference type="SUPFAM" id="SSF51445">
    <property type="entry name" value="(Trans)glycosidases"/>
    <property type="match status" value="1"/>
</dbReference>
<dbReference type="STRING" id="6248.A0A0K0ECK9"/>
<sequence>MFFNKAITFHSFFFVLTLYTKLTSEGNVPSFYWNAFTENCKNRNLTIPVEKYGIITNKNQKFQGEHIVIFYEKNVGLYPYLKYINKTHNEFINGGIPQNTNIPAHLKKLREDISIIIPNPAFNGIAVIDVEEWRPTYDSNWSKKRIYRYESVQRVLTRYPYLNWNQASEIAKREFDEAAYKFLLLTLKECQIWRPLAKWGFYGFPICDENGLRRNSTFCYSKHNDKLIPLLMQTDAIYPAAYLYPGRPVETARLYVKDVLSETKRLNNLIVKKGYKKKEIFVYHKFELDPYNNIIKDIQFYDQATMDATYKQTIDFNINNIIFWTTSKNIMERCKYIKKYVETSLGPYIKKLIKSYIL</sequence>
<reference evidence="9" key="1">
    <citation type="submission" date="2015-08" db="UniProtKB">
        <authorList>
            <consortium name="WormBaseParasite"/>
        </authorList>
    </citation>
    <scope>IDENTIFICATION</scope>
</reference>
<comment type="similarity">
    <text evidence="1 3 6">Belongs to the glycosyl hydrolase 56 family.</text>
</comment>
<feature type="chain" id="PRO_5005327827" description="Hyaluronidase" evidence="7">
    <location>
        <begin position="26"/>
        <end position="358"/>
    </location>
</feature>
<evidence type="ECO:0000313" key="9">
    <source>
        <dbReference type="WBParaSite" id="SSTP_0000722400.1"/>
    </source>
</evidence>
<dbReference type="PRINTS" id="PR00846">
    <property type="entry name" value="GLHYDRLASE56"/>
</dbReference>
<dbReference type="GO" id="GO:0004415">
    <property type="term" value="F:hyalurononglucosaminidase activity"/>
    <property type="evidence" value="ECO:0007669"/>
    <property type="project" value="UniProtKB-UniRule"/>
</dbReference>
<evidence type="ECO:0000256" key="1">
    <source>
        <dbReference type="ARBA" id="ARBA00008871"/>
    </source>
</evidence>
<evidence type="ECO:0000256" key="2">
    <source>
        <dbReference type="ARBA" id="ARBA00023157"/>
    </source>
</evidence>
<keyword evidence="6" id="KW-0378">Hydrolase</keyword>
<dbReference type="Proteomes" id="UP000035681">
    <property type="component" value="Unplaced"/>
</dbReference>
<dbReference type="AlphaFoldDB" id="A0A0K0ECK9"/>
<comment type="catalytic activity">
    <reaction evidence="6">
        <text>Random hydrolysis of (1-&gt;4)-linkages between N-acetyl-beta-D-glucosamine and D-glucuronate residues in hyaluronate.</text>
        <dbReference type="EC" id="3.2.1.35"/>
    </reaction>
</comment>
<dbReference type="GO" id="GO:0005975">
    <property type="term" value="P:carbohydrate metabolic process"/>
    <property type="evidence" value="ECO:0007669"/>
    <property type="project" value="UniProtKB-UniRule"/>
</dbReference>
<evidence type="ECO:0000313" key="8">
    <source>
        <dbReference type="Proteomes" id="UP000035681"/>
    </source>
</evidence>
<dbReference type="PANTHER" id="PTHR11769:SF35">
    <property type="entry name" value="HYALURONIDASE"/>
    <property type="match status" value="1"/>
</dbReference>
<keyword evidence="2 5" id="KW-1015">Disulfide bond</keyword>
<dbReference type="PIRSF" id="PIRSF038193">
    <property type="entry name" value="Hyaluronidase"/>
    <property type="match status" value="1"/>
</dbReference>
<feature type="disulfide bond" evidence="5">
    <location>
        <begin position="40"/>
        <end position="334"/>
    </location>
</feature>
<evidence type="ECO:0000256" key="5">
    <source>
        <dbReference type="PIRSR" id="PIRSR038193-3"/>
    </source>
</evidence>
<feature type="signal peptide" evidence="7">
    <location>
        <begin position="1"/>
        <end position="25"/>
    </location>
</feature>
<dbReference type="EC" id="3.2.1.35" evidence="6"/>
<dbReference type="Gene3D" id="3.20.20.70">
    <property type="entry name" value="Aldolase class I"/>
    <property type="match status" value="1"/>
</dbReference>